<keyword evidence="2" id="KW-1185">Reference proteome</keyword>
<dbReference type="AlphaFoldDB" id="A0A3P3VZ77"/>
<comment type="caution">
    <text evidence="1">The sequence shown here is derived from an EMBL/GenBank/DDBJ whole genome shotgun (WGS) entry which is preliminary data.</text>
</comment>
<sequence length="130" mass="15330">MKKMFVLFCISIYLISTTELSQLLKFPVLVEHYIEHKDKSPELTLIDFLEIHYNNHLEGHPYDEDYEQDQKLPFIAQADVLSVCFVFNPLITFEIKNKPFQSKRQKAISFDDAFLENSLLSSIWQPPEFV</sequence>
<reference evidence="1 2" key="1">
    <citation type="submission" date="2018-11" db="EMBL/GenBank/DDBJ databases">
        <title>Flavobacterium sp. nov., YIM 102701-2 draft genome.</title>
        <authorList>
            <person name="Li G."/>
            <person name="Jiang Y."/>
        </authorList>
    </citation>
    <scope>NUCLEOTIDE SEQUENCE [LARGE SCALE GENOMIC DNA]</scope>
    <source>
        <strain evidence="1 2">YIM 102701-2</strain>
    </source>
</reference>
<evidence type="ECO:0000313" key="2">
    <source>
        <dbReference type="Proteomes" id="UP000275719"/>
    </source>
</evidence>
<name>A0A3P3VZ77_9FLAO</name>
<dbReference type="Proteomes" id="UP000275719">
    <property type="component" value="Unassembled WGS sequence"/>
</dbReference>
<dbReference type="EMBL" id="RQVQ01000055">
    <property type="protein sequence ID" value="RRJ87388.1"/>
    <property type="molecule type" value="Genomic_DNA"/>
</dbReference>
<gene>
    <name evidence="1" type="ORF">EG240_15170</name>
</gene>
<evidence type="ECO:0000313" key="1">
    <source>
        <dbReference type="EMBL" id="RRJ87388.1"/>
    </source>
</evidence>
<accession>A0A3P3VZ77</accession>
<dbReference type="OrthoDB" id="894042at2"/>
<protein>
    <submittedName>
        <fullName evidence="1">Uncharacterized protein</fullName>
    </submittedName>
</protein>
<proteinExistence type="predicted"/>
<organism evidence="1 2">
    <name type="scientific">Paenimyroides tangerinum</name>
    <dbReference type="NCBI Taxonomy" id="2488728"/>
    <lineage>
        <taxon>Bacteria</taxon>
        <taxon>Pseudomonadati</taxon>
        <taxon>Bacteroidota</taxon>
        <taxon>Flavobacteriia</taxon>
        <taxon>Flavobacteriales</taxon>
        <taxon>Flavobacteriaceae</taxon>
        <taxon>Paenimyroides</taxon>
    </lineage>
</organism>